<proteinExistence type="predicted"/>
<dbReference type="Pfam" id="PF04536">
    <property type="entry name" value="TPM_phosphatase"/>
    <property type="match status" value="1"/>
</dbReference>
<dbReference type="EMBL" id="CP159837">
    <property type="protein sequence ID" value="XCM37186.1"/>
    <property type="molecule type" value="Genomic_DNA"/>
</dbReference>
<dbReference type="PANTHER" id="PTHR30373">
    <property type="entry name" value="UPF0603 PROTEIN YGCG"/>
    <property type="match status" value="1"/>
</dbReference>
<sequence length="234" mass="25956">MRLAIFSLRKYTQRLMAVVGMILLASGLVALPASATGMYQMPPTPPDRTRVLDDGEILSRLNEGQITKKFDAVAEKTGYQPWLVTIHRLDYGLSIEDFTNQLFEKWFPTPEAQANQVLIAIDNVTNNAGIRTGEAVKSVLTDEIVASVVNDTIQVPLIQGDKYNQALLDASDRVATVLFGEPDPGPPVFDNSIDVERTYKTAEETDTFNSTIVVVVLLILATVIPMVTYYWYIN</sequence>
<reference evidence="3" key="1">
    <citation type="submission" date="2024-07" db="EMBL/GenBank/DDBJ databases">
        <authorList>
            <person name="Kim Y.J."/>
            <person name="Jeong J.Y."/>
        </authorList>
    </citation>
    <scope>NUCLEOTIDE SEQUENCE</scope>
    <source>
        <strain evidence="3">GIHE-MW2</strain>
    </source>
</reference>
<dbReference type="AlphaFoldDB" id="A0AAU8JGB4"/>
<feature type="domain" description="TPM" evidence="2">
    <location>
        <begin position="51"/>
        <end position="176"/>
    </location>
</feature>
<evidence type="ECO:0000256" key="1">
    <source>
        <dbReference type="SAM" id="Phobius"/>
    </source>
</evidence>
<dbReference type="Gene3D" id="3.10.310.50">
    <property type="match status" value="1"/>
</dbReference>
<name>A0AAU8JGB4_9CYAN</name>
<gene>
    <name evidence="3" type="ORF">ABWT76_006005</name>
</gene>
<keyword evidence="1" id="KW-0472">Membrane</keyword>
<organism evidence="3">
    <name type="scientific">Planktothricoides raciborskii GIHE-MW2</name>
    <dbReference type="NCBI Taxonomy" id="2792601"/>
    <lineage>
        <taxon>Bacteria</taxon>
        <taxon>Bacillati</taxon>
        <taxon>Cyanobacteriota</taxon>
        <taxon>Cyanophyceae</taxon>
        <taxon>Oscillatoriophycideae</taxon>
        <taxon>Oscillatoriales</taxon>
        <taxon>Oscillatoriaceae</taxon>
        <taxon>Planktothricoides</taxon>
    </lineage>
</organism>
<evidence type="ECO:0000313" key="3">
    <source>
        <dbReference type="EMBL" id="XCM37186.1"/>
    </source>
</evidence>
<dbReference type="RefSeq" id="WP_054467065.1">
    <property type="nucleotide sequence ID" value="NZ_CP159837.1"/>
</dbReference>
<keyword evidence="1" id="KW-1133">Transmembrane helix</keyword>
<accession>A0AAU8JGB4</accession>
<evidence type="ECO:0000259" key="2">
    <source>
        <dbReference type="Pfam" id="PF04536"/>
    </source>
</evidence>
<keyword evidence="1" id="KW-0812">Transmembrane</keyword>
<dbReference type="NCBIfam" id="NF047379">
    <property type="entry name" value="photo_II_Psb32"/>
    <property type="match status" value="1"/>
</dbReference>
<feature type="transmembrane region" description="Helical" evidence="1">
    <location>
        <begin position="212"/>
        <end position="232"/>
    </location>
</feature>
<dbReference type="InterPro" id="IPR007621">
    <property type="entry name" value="TPM_dom"/>
</dbReference>
<protein>
    <submittedName>
        <fullName evidence="3">TPM domain-containing protein</fullName>
    </submittedName>
</protein>
<dbReference type="PANTHER" id="PTHR30373:SF2">
    <property type="entry name" value="UPF0603 PROTEIN YGCG"/>
    <property type="match status" value="1"/>
</dbReference>